<dbReference type="AlphaFoldDB" id="A0A3E1KCZ4"/>
<dbReference type="PANTHER" id="PTHR43811">
    <property type="entry name" value="FKBP-TYPE PEPTIDYL-PROLYL CIS-TRANS ISOMERASE FKPA"/>
    <property type="match status" value="1"/>
</dbReference>
<dbReference type="Gene3D" id="1.10.287.460">
    <property type="entry name" value="Peptidyl-prolyl cis-trans isomerase, FKBP-type, N-terminal domain"/>
    <property type="match status" value="1"/>
</dbReference>
<dbReference type="Gene3D" id="3.10.50.40">
    <property type="match status" value="1"/>
</dbReference>
<proteinExistence type="inferred from homology"/>
<evidence type="ECO:0000256" key="8">
    <source>
        <dbReference type="SAM" id="SignalP"/>
    </source>
</evidence>
<dbReference type="InterPro" id="IPR046357">
    <property type="entry name" value="PPIase_dom_sf"/>
</dbReference>
<evidence type="ECO:0000256" key="2">
    <source>
        <dbReference type="ARBA" id="ARBA00006577"/>
    </source>
</evidence>
<comment type="catalytic activity">
    <reaction evidence="1 6 7">
        <text>[protein]-peptidylproline (omega=180) = [protein]-peptidylproline (omega=0)</text>
        <dbReference type="Rhea" id="RHEA:16237"/>
        <dbReference type="Rhea" id="RHEA-COMP:10747"/>
        <dbReference type="Rhea" id="RHEA-COMP:10748"/>
        <dbReference type="ChEBI" id="CHEBI:83833"/>
        <dbReference type="ChEBI" id="CHEBI:83834"/>
        <dbReference type="EC" id="5.2.1.8"/>
    </reaction>
</comment>
<dbReference type="PANTHER" id="PTHR43811:SF19">
    <property type="entry name" value="39 KDA FK506-BINDING NUCLEAR PROTEIN"/>
    <property type="match status" value="1"/>
</dbReference>
<evidence type="ECO:0000259" key="9">
    <source>
        <dbReference type="PROSITE" id="PS50059"/>
    </source>
</evidence>
<protein>
    <recommendedName>
        <fullName evidence="7">Peptidyl-prolyl cis-trans isomerase</fullName>
        <ecNumber evidence="7">5.2.1.8</ecNumber>
    </recommendedName>
</protein>
<keyword evidence="4 6" id="KW-0697">Rotamase</keyword>
<organism evidence="10 11">
    <name type="scientific">Wenzhouxiangella sediminis</name>
    <dbReference type="NCBI Taxonomy" id="1792836"/>
    <lineage>
        <taxon>Bacteria</taxon>
        <taxon>Pseudomonadati</taxon>
        <taxon>Pseudomonadota</taxon>
        <taxon>Gammaproteobacteria</taxon>
        <taxon>Chromatiales</taxon>
        <taxon>Wenzhouxiangellaceae</taxon>
        <taxon>Wenzhouxiangella</taxon>
    </lineage>
</organism>
<evidence type="ECO:0000256" key="7">
    <source>
        <dbReference type="RuleBase" id="RU003915"/>
    </source>
</evidence>
<dbReference type="OrthoDB" id="9814548at2"/>
<dbReference type="Pfam" id="PF01346">
    <property type="entry name" value="FKBP_N"/>
    <property type="match status" value="1"/>
</dbReference>
<keyword evidence="11" id="KW-1185">Reference proteome</keyword>
<dbReference type="EC" id="5.2.1.8" evidence="7"/>
<dbReference type="SUPFAM" id="SSF54534">
    <property type="entry name" value="FKBP-like"/>
    <property type="match status" value="1"/>
</dbReference>
<reference evidence="10 11" key="1">
    <citation type="submission" date="2018-08" db="EMBL/GenBank/DDBJ databases">
        <title>Wenzhouxiangella salilacus sp. nov., a novel bacterium isolated from a saline lake in Xinjiang Province, China.</title>
        <authorList>
            <person name="Han S."/>
        </authorList>
    </citation>
    <scope>NUCLEOTIDE SEQUENCE [LARGE SCALE GENOMIC DNA]</scope>
    <source>
        <strain evidence="10 11">XDB06</strain>
    </source>
</reference>
<dbReference type="PROSITE" id="PS50059">
    <property type="entry name" value="FKBP_PPIASE"/>
    <property type="match status" value="1"/>
</dbReference>
<feature type="domain" description="PPIase FKBP-type" evidence="9">
    <location>
        <begin position="144"/>
        <end position="230"/>
    </location>
</feature>
<dbReference type="FunFam" id="3.10.50.40:FF:000045">
    <property type="entry name" value="Peptidyl-prolyl cis-trans isomerase"/>
    <property type="match status" value="1"/>
</dbReference>
<evidence type="ECO:0000256" key="6">
    <source>
        <dbReference type="PROSITE-ProRule" id="PRU00277"/>
    </source>
</evidence>
<gene>
    <name evidence="10" type="ORF">DZC52_00520</name>
</gene>
<comment type="similarity">
    <text evidence="2 7">Belongs to the FKBP-type PPIase family.</text>
</comment>
<comment type="caution">
    <text evidence="10">The sequence shown here is derived from an EMBL/GenBank/DDBJ whole genome shotgun (WGS) entry which is preliminary data.</text>
</comment>
<evidence type="ECO:0000256" key="1">
    <source>
        <dbReference type="ARBA" id="ARBA00000971"/>
    </source>
</evidence>
<dbReference type="GO" id="GO:0003755">
    <property type="term" value="F:peptidyl-prolyl cis-trans isomerase activity"/>
    <property type="evidence" value="ECO:0007669"/>
    <property type="project" value="UniProtKB-UniRule"/>
</dbReference>
<evidence type="ECO:0000256" key="5">
    <source>
        <dbReference type="ARBA" id="ARBA00023235"/>
    </source>
</evidence>
<dbReference type="Proteomes" id="UP000260351">
    <property type="component" value="Unassembled WGS sequence"/>
</dbReference>
<dbReference type="InterPro" id="IPR036944">
    <property type="entry name" value="PPIase_FKBP_N_sf"/>
</dbReference>
<dbReference type="Pfam" id="PF00254">
    <property type="entry name" value="FKBP_C"/>
    <property type="match status" value="1"/>
</dbReference>
<keyword evidence="5 6" id="KW-0413">Isomerase</keyword>
<evidence type="ECO:0000313" key="11">
    <source>
        <dbReference type="Proteomes" id="UP000260351"/>
    </source>
</evidence>
<dbReference type="InterPro" id="IPR000774">
    <property type="entry name" value="PPIase_FKBP_N"/>
</dbReference>
<accession>A0A3E1KCZ4</accession>
<dbReference type="InterPro" id="IPR001179">
    <property type="entry name" value="PPIase_FKBP_dom"/>
</dbReference>
<evidence type="ECO:0000256" key="3">
    <source>
        <dbReference type="ARBA" id="ARBA00022729"/>
    </source>
</evidence>
<evidence type="ECO:0000256" key="4">
    <source>
        <dbReference type="ARBA" id="ARBA00023110"/>
    </source>
</evidence>
<dbReference type="RefSeq" id="WP_116649166.1">
    <property type="nucleotide sequence ID" value="NZ_QUZK01000003.1"/>
</dbReference>
<feature type="signal peptide" evidence="8">
    <location>
        <begin position="1"/>
        <end position="22"/>
    </location>
</feature>
<dbReference type="EMBL" id="QUZK01000003">
    <property type="protein sequence ID" value="RFF32852.1"/>
    <property type="molecule type" value="Genomic_DNA"/>
</dbReference>
<keyword evidence="3 8" id="KW-0732">Signal</keyword>
<feature type="chain" id="PRO_5017786995" description="Peptidyl-prolyl cis-trans isomerase" evidence="8">
    <location>
        <begin position="23"/>
        <end position="236"/>
    </location>
</feature>
<evidence type="ECO:0000313" key="10">
    <source>
        <dbReference type="EMBL" id="RFF32852.1"/>
    </source>
</evidence>
<name>A0A3E1KCZ4_9GAMM</name>
<dbReference type="GO" id="GO:0006457">
    <property type="term" value="P:protein folding"/>
    <property type="evidence" value="ECO:0007669"/>
    <property type="project" value="InterPro"/>
</dbReference>
<sequence>MKIARILAGSVLAASVSTVALAQDETLDTPEERLSYTIGMDIGGSLSEQDMDLNLDLLVEALRASYNGEETRLTKEEALAEREAFMQRRQQQMQAQRQEEASANQEAGEAFLAENAERDGVMVTDSGLQYRVIEEGEGASPAAEDRVTVHYKGTLIDGTQFDSSYDRGEPATFALNQVIPGWTEGLQLMSEGAKYEFFIPSELAYGEQGRPGPIGPNSTLIFEVELLEVADSESQE</sequence>